<comment type="caution">
    <text evidence="4">The sequence shown here is derived from an EMBL/GenBank/DDBJ whole genome shotgun (WGS) entry which is preliminary data.</text>
</comment>
<dbReference type="AlphaFoldDB" id="A0A443SHU4"/>
<feature type="compositionally biased region" description="Basic and acidic residues" evidence="2">
    <location>
        <begin position="403"/>
        <end position="412"/>
    </location>
</feature>
<evidence type="ECO:0000256" key="2">
    <source>
        <dbReference type="SAM" id="MobiDB-lite"/>
    </source>
</evidence>
<keyword evidence="1" id="KW-0343">GTPase activation</keyword>
<dbReference type="VEuPathDB" id="VectorBase:LDEU004978"/>
<evidence type="ECO:0000259" key="3">
    <source>
        <dbReference type="PROSITE" id="PS50238"/>
    </source>
</evidence>
<dbReference type="GO" id="GO:0007165">
    <property type="term" value="P:signal transduction"/>
    <property type="evidence" value="ECO:0007669"/>
    <property type="project" value="InterPro"/>
</dbReference>
<dbReference type="GO" id="GO:0005096">
    <property type="term" value="F:GTPase activator activity"/>
    <property type="evidence" value="ECO:0007669"/>
    <property type="project" value="UniProtKB-KW"/>
</dbReference>
<feature type="compositionally biased region" description="Polar residues" evidence="2">
    <location>
        <begin position="416"/>
        <end position="430"/>
    </location>
</feature>
<dbReference type="PROSITE" id="PS50238">
    <property type="entry name" value="RHOGAP"/>
    <property type="match status" value="1"/>
</dbReference>
<dbReference type="InterPro" id="IPR008936">
    <property type="entry name" value="Rho_GTPase_activation_prot"/>
</dbReference>
<dbReference type="SMART" id="SM00324">
    <property type="entry name" value="RhoGAP"/>
    <property type="match status" value="1"/>
</dbReference>
<dbReference type="Proteomes" id="UP000288716">
    <property type="component" value="Unassembled WGS sequence"/>
</dbReference>
<dbReference type="GO" id="GO:0051056">
    <property type="term" value="P:regulation of small GTPase mediated signal transduction"/>
    <property type="evidence" value="ECO:0007669"/>
    <property type="project" value="TreeGrafter"/>
</dbReference>
<keyword evidence="5" id="KW-1185">Reference proteome</keyword>
<name>A0A443SHU4_9ACAR</name>
<dbReference type="PANTHER" id="PTHR14963:SF7">
    <property type="entry name" value="RHO GTPASE-ACTIVATING PROTEIN 19"/>
    <property type="match status" value="1"/>
</dbReference>
<reference evidence="4 5" key="1">
    <citation type="journal article" date="2018" name="Gigascience">
        <title>Genomes of trombidid mites reveal novel predicted allergens and laterally-transferred genes associated with secondary metabolism.</title>
        <authorList>
            <person name="Dong X."/>
            <person name="Chaisiri K."/>
            <person name="Xia D."/>
            <person name="Armstrong S.D."/>
            <person name="Fang Y."/>
            <person name="Donnelly M.J."/>
            <person name="Kadowaki T."/>
            <person name="McGarry J.W."/>
            <person name="Darby A.C."/>
            <person name="Makepeace B.L."/>
        </authorList>
    </citation>
    <scope>NUCLEOTIDE SEQUENCE [LARGE SCALE GENOMIC DNA]</scope>
    <source>
        <strain evidence="4">UoL-UT</strain>
    </source>
</reference>
<organism evidence="4 5">
    <name type="scientific">Leptotrombidium deliense</name>
    <dbReference type="NCBI Taxonomy" id="299467"/>
    <lineage>
        <taxon>Eukaryota</taxon>
        <taxon>Metazoa</taxon>
        <taxon>Ecdysozoa</taxon>
        <taxon>Arthropoda</taxon>
        <taxon>Chelicerata</taxon>
        <taxon>Arachnida</taxon>
        <taxon>Acari</taxon>
        <taxon>Acariformes</taxon>
        <taxon>Trombidiformes</taxon>
        <taxon>Prostigmata</taxon>
        <taxon>Anystina</taxon>
        <taxon>Parasitengona</taxon>
        <taxon>Trombiculoidea</taxon>
        <taxon>Trombiculidae</taxon>
        <taxon>Leptotrombidium</taxon>
    </lineage>
</organism>
<evidence type="ECO:0000313" key="5">
    <source>
        <dbReference type="Proteomes" id="UP000288716"/>
    </source>
</evidence>
<proteinExistence type="predicted"/>
<dbReference type="InterPro" id="IPR000198">
    <property type="entry name" value="RhoGAP_dom"/>
</dbReference>
<dbReference type="Gene3D" id="1.10.555.10">
    <property type="entry name" value="Rho GTPase activation protein"/>
    <property type="match status" value="1"/>
</dbReference>
<protein>
    <submittedName>
        <fullName evidence="4">Rho GTPase-activating protein 19-like protein</fullName>
    </submittedName>
</protein>
<dbReference type="SUPFAM" id="SSF48350">
    <property type="entry name" value="GTPase activation domain, GAP"/>
    <property type="match status" value="1"/>
</dbReference>
<sequence length="430" mass="49126">MNETECDIVEKLRIKNETALHELVKMHLSFALDLHNDNFETLFDSHPLVEKSKQNPNGSKKLKNDDGIFHCELTEEGICRLYILIDFIVEDINITQEGIFRKCGSAVRQQELKYKLSHGTDVDLNSGEFTVHDCANVLKACLAELPEPLLTDIHFKLHHIISDLISPSMSPTTRDNAQKKRLRILQLFMLLLPTSVRKFVQNLILMLHKVTQNCEQNKMDSRSLATLFSPHLLCPKNLTAKDMQKYSGVLSDELQFMIDNVEELFQPPKELITDVLIELKKCNEISKSTDNVLDTAYSFCERKAGDKNYTEIELAVLYAQLHNMPDNPWKQKLLKRFNRQNGGLSPVAVKKSTPGKRVIKGIGNQLRKVGHNLFSRSPKQMKLNKETEEIDTDDDIIDTNETEQTKETETDVKTTSNGTQTITESEQIFV</sequence>
<feature type="domain" description="Rho-GAP" evidence="3">
    <location>
        <begin position="71"/>
        <end position="265"/>
    </location>
</feature>
<gene>
    <name evidence="4" type="ORF">B4U80_10418</name>
</gene>
<dbReference type="STRING" id="299467.A0A443SHU4"/>
<dbReference type="GO" id="GO:0005737">
    <property type="term" value="C:cytoplasm"/>
    <property type="evidence" value="ECO:0007669"/>
    <property type="project" value="TreeGrafter"/>
</dbReference>
<dbReference type="EMBL" id="NCKV01002275">
    <property type="protein sequence ID" value="RWS27062.1"/>
    <property type="molecule type" value="Genomic_DNA"/>
</dbReference>
<evidence type="ECO:0000256" key="1">
    <source>
        <dbReference type="ARBA" id="ARBA00022468"/>
    </source>
</evidence>
<dbReference type="Pfam" id="PF00620">
    <property type="entry name" value="RhoGAP"/>
    <property type="match status" value="1"/>
</dbReference>
<feature type="region of interest" description="Disordered" evidence="2">
    <location>
        <begin position="399"/>
        <end position="430"/>
    </location>
</feature>
<dbReference type="OrthoDB" id="10061772at2759"/>
<dbReference type="PANTHER" id="PTHR14963">
    <property type="entry name" value="RHO GTPASE ACTIVATING PROTEIN 18,19-RELATED"/>
    <property type="match status" value="1"/>
</dbReference>
<accession>A0A443SHU4</accession>
<evidence type="ECO:0000313" key="4">
    <source>
        <dbReference type="EMBL" id="RWS27062.1"/>
    </source>
</evidence>